<comment type="caution">
    <text evidence="3">The sequence shown here is derived from an EMBL/GenBank/DDBJ whole genome shotgun (WGS) entry which is preliminary data.</text>
</comment>
<sequence length="830" mass="90472">MQSNQRHKALAPKLSLVTSLASRPRNEVPHSTTTSPLAKPLISTDPNAQRPELHSLSTSPKLTVTRNVNASFLDDPTPIEPDMADQHASRGRGRVRDSHDLSLSPRNVTRDSLVNNMLLSLDQFSLGHTTSTTGGLFGGTALTYDDPRPWAHDTSTFSRGFPPPSRSRHQYSYSSDYEDDSNRTSVQLPRPRSRSPPRPRSNSSSSFQAPYPRITGPGDPTQQRSRPRAGTKGSNSSASIDAGYPQNIAGPSSWARSGFRRSASFDLGPPQMQTQLNAPLMSPFHLDFPNNSASDDYGSAPTPTIPGGPRRVSSNLALPRPPPDPADFSGLDTRSVKSSSGRTKRPVNQQLVAPAMALGDFDAAPAPSVSYGKSKTDQLAASQAAGGLSQPKEKPGFFRRVFGSSKNTTPAPADAPTPRFIGQVNNAAAPIQKETPPPPPQQQQQQSTPVLQKKPSSFFRRRKKSVVDEAPPLPGEVPPLPSFDANLHTDFDRPPASPSGSLRQIMNPYLRENASRPLGDITNKAGTRGVDDDDDDDGADFQRDFSPDYEPSPNAKIRAVHSDSDRDQSSSDGPKRPQNGLEHRNNSFLDLDGGSDNEDSPIRQRATYSADDKENDGVLASPTAYKNRDSTGTIRPRKSPYIAEQEKSNDTPVRPKVTIPTDRRSTSFASASTDDGDYKTAPSAPPSVRVERSSESSARGMGTLDMLKSRLDEPEFVIGEPTEDDRQKALKIFEGAEDFIPKEKAASWMGEEGPIRQRTLQAYIELYDFTDLSILNALRKVCGRLILRGETQQVDRILVAFSKRWCDCNPNHGFKATGESLNSLAQLTYS</sequence>
<gene>
    <name evidence="3" type="ORF">THARTR1_03364</name>
</gene>
<dbReference type="EMBL" id="MTYI01000044">
    <property type="protein sequence ID" value="PNP56668.1"/>
    <property type="molecule type" value="Genomic_DNA"/>
</dbReference>
<feature type="compositionally biased region" description="Low complexity" evidence="1">
    <location>
        <begin position="408"/>
        <end position="418"/>
    </location>
</feature>
<feature type="region of interest" description="Disordered" evidence="1">
    <location>
        <begin position="1"/>
        <end position="107"/>
    </location>
</feature>
<feature type="compositionally biased region" description="Polar residues" evidence="1">
    <location>
        <begin position="55"/>
        <end position="70"/>
    </location>
</feature>
<dbReference type="AlphaFoldDB" id="A0A2K0UFX9"/>
<dbReference type="SUPFAM" id="SSF48425">
    <property type="entry name" value="Sec7 domain"/>
    <property type="match status" value="1"/>
</dbReference>
<feature type="region of interest" description="Disordered" evidence="1">
    <location>
        <begin position="154"/>
        <end position="255"/>
    </location>
</feature>
<dbReference type="GO" id="GO:0032012">
    <property type="term" value="P:regulation of ARF protein signal transduction"/>
    <property type="evidence" value="ECO:0007669"/>
    <property type="project" value="InterPro"/>
</dbReference>
<proteinExistence type="predicted"/>
<organism evidence="3 4">
    <name type="scientific">Trichoderma harzianum</name>
    <name type="common">Hypocrea lixii</name>
    <dbReference type="NCBI Taxonomy" id="5544"/>
    <lineage>
        <taxon>Eukaryota</taxon>
        <taxon>Fungi</taxon>
        <taxon>Dikarya</taxon>
        <taxon>Ascomycota</taxon>
        <taxon>Pezizomycotina</taxon>
        <taxon>Sordariomycetes</taxon>
        <taxon>Hypocreomycetidae</taxon>
        <taxon>Hypocreales</taxon>
        <taxon>Hypocreaceae</taxon>
        <taxon>Trichoderma</taxon>
    </lineage>
</organism>
<dbReference type="PROSITE" id="PS50190">
    <property type="entry name" value="SEC7"/>
    <property type="match status" value="1"/>
</dbReference>
<dbReference type="InterPro" id="IPR035999">
    <property type="entry name" value="Sec7_dom_sf"/>
</dbReference>
<accession>A0A2K0UFX9</accession>
<feature type="compositionally biased region" description="Pro residues" evidence="1">
    <location>
        <begin position="471"/>
        <end position="481"/>
    </location>
</feature>
<feature type="compositionally biased region" description="Polar residues" evidence="1">
    <location>
        <begin position="371"/>
        <end position="381"/>
    </location>
</feature>
<feature type="region of interest" description="Disordered" evidence="1">
    <location>
        <begin position="281"/>
        <end position="701"/>
    </location>
</feature>
<name>A0A2K0UFX9_TRIHA</name>
<evidence type="ECO:0000259" key="2">
    <source>
        <dbReference type="PROSITE" id="PS50190"/>
    </source>
</evidence>
<evidence type="ECO:0000256" key="1">
    <source>
        <dbReference type="SAM" id="MobiDB-lite"/>
    </source>
</evidence>
<reference evidence="3 4" key="1">
    <citation type="submission" date="2017-02" db="EMBL/GenBank/DDBJ databases">
        <title>Genomes of Trichoderma spp. with biocontrol activity.</title>
        <authorList>
            <person name="Gardiner D."/>
            <person name="Kazan K."/>
            <person name="Vos C."/>
            <person name="Harvey P."/>
        </authorList>
    </citation>
    <scope>NUCLEOTIDE SEQUENCE [LARGE SCALE GENOMIC DNA]</scope>
    <source>
        <strain evidence="3 4">Tr1</strain>
    </source>
</reference>
<dbReference type="Pfam" id="PF01369">
    <property type="entry name" value="Sec7"/>
    <property type="match status" value="1"/>
</dbReference>
<feature type="compositionally biased region" description="Basic and acidic residues" evidence="1">
    <location>
        <begin position="84"/>
        <end position="100"/>
    </location>
</feature>
<dbReference type="Gene3D" id="1.10.1000.11">
    <property type="entry name" value="Arf Nucleotide-binding Site Opener,domain 2"/>
    <property type="match status" value="1"/>
</dbReference>
<dbReference type="InterPro" id="IPR000904">
    <property type="entry name" value="Sec7_dom"/>
</dbReference>
<feature type="domain" description="SEC7" evidence="2">
    <location>
        <begin position="690"/>
        <end position="830"/>
    </location>
</feature>
<feature type="compositionally biased region" description="Polar residues" evidence="1">
    <location>
        <begin position="336"/>
        <end position="351"/>
    </location>
</feature>
<dbReference type="OrthoDB" id="2157641at2759"/>
<dbReference type="InterPro" id="IPR023394">
    <property type="entry name" value="Sec7_C_sf"/>
</dbReference>
<evidence type="ECO:0000313" key="4">
    <source>
        <dbReference type="Proteomes" id="UP000236290"/>
    </source>
</evidence>
<evidence type="ECO:0000313" key="3">
    <source>
        <dbReference type="EMBL" id="PNP56668.1"/>
    </source>
</evidence>
<dbReference type="GO" id="GO:0005085">
    <property type="term" value="F:guanyl-nucleotide exchange factor activity"/>
    <property type="evidence" value="ECO:0007669"/>
    <property type="project" value="InterPro"/>
</dbReference>
<feature type="compositionally biased region" description="Basic and acidic residues" evidence="1">
    <location>
        <begin position="560"/>
        <end position="585"/>
    </location>
</feature>
<protein>
    <recommendedName>
        <fullName evidence="2">SEC7 domain-containing protein</fullName>
    </recommendedName>
</protein>
<dbReference type="Proteomes" id="UP000236290">
    <property type="component" value="Unassembled WGS sequence"/>
</dbReference>
<feature type="compositionally biased region" description="Basic residues" evidence="1">
    <location>
        <begin position="1"/>
        <end position="10"/>
    </location>
</feature>